<dbReference type="RefSeq" id="WP_081183129.1">
    <property type="nucleotide sequence ID" value="NZ_MJEA01000003.1"/>
</dbReference>
<evidence type="ECO:0000259" key="1">
    <source>
        <dbReference type="PROSITE" id="PS51464"/>
    </source>
</evidence>
<dbReference type="SUPFAM" id="SSF53697">
    <property type="entry name" value="SIS domain"/>
    <property type="match status" value="1"/>
</dbReference>
<protein>
    <submittedName>
        <fullName evidence="2">Sugar isomerase</fullName>
    </submittedName>
</protein>
<keyword evidence="2" id="KW-0413">Isomerase</keyword>
<dbReference type="AlphaFoldDB" id="A0A1V8YDV1"/>
<dbReference type="OrthoDB" id="9805185at2"/>
<dbReference type="STRING" id="112904.BH747_05185"/>
<name>A0A1V8YDV1_9ENTE</name>
<gene>
    <name evidence="2" type="ORF">BH747_05185</name>
</gene>
<proteinExistence type="predicted"/>
<dbReference type="Pfam" id="PF13580">
    <property type="entry name" value="SIS_2"/>
    <property type="match status" value="1"/>
</dbReference>
<evidence type="ECO:0000313" key="2">
    <source>
        <dbReference type="EMBL" id="OQO70794.1"/>
    </source>
</evidence>
<dbReference type="EMBL" id="MJEA01000003">
    <property type="protein sequence ID" value="OQO70794.1"/>
    <property type="molecule type" value="Genomic_DNA"/>
</dbReference>
<evidence type="ECO:0000313" key="3">
    <source>
        <dbReference type="Proteomes" id="UP000192477"/>
    </source>
</evidence>
<dbReference type="Gene3D" id="3.40.50.10490">
    <property type="entry name" value="Glucose-6-phosphate isomerase like protein, domain 1"/>
    <property type="match status" value="1"/>
</dbReference>
<dbReference type="InterPro" id="IPR001347">
    <property type="entry name" value="SIS_dom"/>
</dbReference>
<reference evidence="2 3" key="1">
    <citation type="journal article" date="2017" name="BMC Microbiol.">
        <title>Comparative genomics of Enterococcus spp. isolated from bovine feces.</title>
        <authorList>
            <person name="Beukers A.G."/>
            <person name="Zaheer R."/>
            <person name="Goji N."/>
            <person name="Amoako K.K."/>
            <person name="Chaves A.V."/>
            <person name="Ward M.P."/>
            <person name="McAllister T.A."/>
        </authorList>
    </citation>
    <scope>NUCLEOTIDE SEQUENCE [LARGE SCALE GENOMIC DNA]</scope>
    <source>
        <strain evidence="2 3">F1129D 143</strain>
    </source>
</reference>
<dbReference type="PROSITE" id="PS51464">
    <property type="entry name" value="SIS"/>
    <property type="match status" value="1"/>
</dbReference>
<feature type="domain" description="SIS" evidence="1">
    <location>
        <begin position="30"/>
        <end position="204"/>
    </location>
</feature>
<organism evidence="2 3">
    <name type="scientific">Enterococcus villorum</name>
    <dbReference type="NCBI Taxonomy" id="112904"/>
    <lineage>
        <taxon>Bacteria</taxon>
        <taxon>Bacillati</taxon>
        <taxon>Bacillota</taxon>
        <taxon>Bacilli</taxon>
        <taxon>Lactobacillales</taxon>
        <taxon>Enterococcaceae</taxon>
        <taxon>Enterococcus</taxon>
    </lineage>
</organism>
<comment type="caution">
    <text evidence="2">The sequence shown here is derived from an EMBL/GenBank/DDBJ whole genome shotgun (WGS) entry which is preliminary data.</text>
</comment>
<dbReference type="GO" id="GO:0097367">
    <property type="term" value="F:carbohydrate derivative binding"/>
    <property type="evidence" value="ECO:0007669"/>
    <property type="project" value="InterPro"/>
</dbReference>
<accession>A0A1V8YDV1</accession>
<sequence>MSLRYFDYYHQLEKRLRIEEPLMLRAASLIAHQISLGGKLQIFASRKLSGVAFEFQEQLPTIIPSGLIKNPANGIYEKLEGTGQAIIEELSVKREDIFLLLSNEGREASIVELAQWIKAKGHLLIIVTGFDLSRSMKPQHSSGLRLFEFADLVLDNQANMNDAVLFLPDVELSICGSSSIATMLLLQQILYFTVEQLLHQSKNK</sequence>
<dbReference type="GO" id="GO:1901135">
    <property type="term" value="P:carbohydrate derivative metabolic process"/>
    <property type="evidence" value="ECO:0007669"/>
    <property type="project" value="InterPro"/>
</dbReference>
<dbReference type="InterPro" id="IPR046348">
    <property type="entry name" value="SIS_dom_sf"/>
</dbReference>
<dbReference type="Proteomes" id="UP000192477">
    <property type="component" value="Unassembled WGS sequence"/>
</dbReference>
<dbReference type="GO" id="GO:0016853">
    <property type="term" value="F:isomerase activity"/>
    <property type="evidence" value="ECO:0007669"/>
    <property type="project" value="UniProtKB-KW"/>
</dbReference>